<reference evidence="1 2" key="1">
    <citation type="submission" date="2019-12" db="EMBL/GenBank/DDBJ databases">
        <title>Isolation and characterization of three novel carbon monoxide-oxidizing members of Halobacteria from salione crusts and soils.</title>
        <authorList>
            <person name="Myers M.R."/>
            <person name="King G.M."/>
        </authorList>
    </citation>
    <scope>NUCLEOTIDE SEQUENCE [LARGE SCALE GENOMIC DNA]</scope>
    <source>
        <strain evidence="1 2">PCN9</strain>
    </source>
</reference>
<dbReference type="OrthoDB" id="212944at2157"/>
<evidence type="ECO:0000313" key="1">
    <source>
        <dbReference type="EMBL" id="MXR22282.1"/>
    </source>
</evidence>
<keyword evidence="2" id="KW-1185">Reference proteome</keyword>
<evidence type="ECO:0000313" key="2">
    <source>
        <dbReference type="Proteomes" id="UP000471521"/>
    </source>
</evidence>
<evidence type="ECO:0008006" key="3">
    <source>
        <dbReference type="Google" id="ProtNLM"/>
    </source>
</evidence>
<proteinExistence type="predicted"/>
<comment type="caution">
    <text evidence="1">The sequence shown here is derived from an EMBL/GenBank/DDBJ whole genome shotgun (WGS) entry which is preliminary data.</text>
</comment>
<dbReference type="Pfam" id="PF19792">
    <property type="entry name" value="DUF6276"/>
    <property type="match status" value="1"/>
</dbReference>
<gene>
    <name evidence="1" type="ORF">GRX66_17415</name>
</gene>
<sequence>MPCSNCGGDVLRFPVPDSVGDYLPDDRPAATLCTNCLAVAPADDAPAEYPDFTRVSDAFPADGETAAVVACLLALLDRLVVHRADAERVATEAERRGVDVLLVLDRLAAEDALDPSLDLQRRREQLEQLI</sequence>
<dbReference type="AlphaFoldDB" id="A0A6B0STB8"/>
<protein>
    <recommendedName>
        <fullName evidence="3">Small CPxCG-related zinc finger protein</fullName>
    </recommendedName>
</protein>
<organism evidence="1 2">
    <name type="scientific">Halobacterium bonnevillei</name>
    <dbReference type="NCBI Taxonomy" id="2692200"/>
    <lineage>
        <taxon>Archaea</taxon>
        <taxon>Methanobacteriati</taxon>
        <taxon>Methanobacteriota</taxon>
        <taxon>Stenosarchaea group</taxon>
        <taxon>Halobacteria</taxon>
        <taxon>Halobacteriales</taxon>
        <taxon>Halobacteriaceae</taxon>
        <taxon>Halobacterium</taxon>
    </lineage>
</organism>
<dbReference type="InterPro" id="IPR046243">
    <property type="entry name" value="DUF6276"/>
</dbReference>
<dbReference type="RefSeq" id="WP_159527645.1">
    <property type="nucleotide sequence ID" value="NZ_WUUU01000235.1"/>
</dbReference>
<name>A0A6B0STB8_9EURY</name>
<dbReference type="EMBL" id="WUUU01000235">
    <property type="protein sequence ID" value="MXR22282.1"/>
    <property type="molecule type" value="Genomic_DNA"/>
</dbReference>
<accession>A0A6B0STB8</accession>
<dbReference type="Proteomes" id="UP000471521">
    <property type="component" value="Unassembled WGS sequence"/>
</dbReference>